<evidence type="ECO:0000256" key="1">
    <source>
        <dbReference type="SAM" id="MobiDB-lite"/>
    </source>
</evidence>
<protein>
    <submittedName>
        <fullName evidence="2">Uncharacterized protein</fullName>
    </submittedName>
</protein>
<proteinExistence type="predicted"/>
<sequence>MRLPRYRSQHNNKISKQPSYGDASCVSMTSLWIIGMVKTSLQLMRICARNNE</sequence>
<accession>A0ABW8XQ61</accession>
<dbReference type="EMBL" id="JBELQA010000001">
    <property type="protein sequence ID" value="MFL9829445.1"/>
    <property type="molecule type" value="Genomic_DNA"/>
</dbReference>
<gene>
    <name evidence="2" type="ORF">ABS764_01150</name>
</gene>
<evidence type="ECO:0000313" key="2">
    <source>
        <dbReference type="EMBL" id="MFL9829445.1"/>
    </source>
</evidence>
<evidence type="ECO:0000313" key="3">
    <source>
        <dbReference type="Proteomes" id="UP001629260"/>
    </source>
</evidence>
<name>A0ABW8XQ61_9FLAO</name>
<feature type="region of interest" description="Disordered" evidence="1">
    <location>
        <begin position="1"/>
        <end position="22"/>
    </location>
</feature>
<keyword evidence="3" id="KW-1185">Reference proteome</keyword>
<comment type="caution">
    <text evidence="2">The sequence shown here is derived from an EMBL/GenBank/DDBJ whole genome shotgun (WGS) entry which is preliminary data.</text>
</comment>
<organism evidence="2 3">
    <name type="scientific">Flavobacterium plantiphilum</name>
    <dbReference type="NCBI Taxonomy" id="3163297"/>
    <lineage>
        <taxon>Bacteria</taxon>
        <taxon>Pseudomonadati</taxon>
        <taxon>Bacteroidota</taxon>
        <taxon>Flavobacteriia</taxon>
        <taxon>Flavobacteriales</taxon>
        <taxon>Flavobacteriaceae</taxon>
        <taxon>Flavobacterium</taxon>
    </lineage>
</organism>
<reference evidence="2 3" key="1">
    <citation type="submission" date="2024-06" db="EMBL/GenBank/DDBJ databases">
        <authorList>
            <person name="Kaempfer P."/>
            <person name="Viver T."/>
        </authorList>
    </citation>
    <scope>NUCLEOTIDE SEQUENCE [LARGE SCALE GENOMIC DNA]</scope>
    <source>
        <strain evidence="2 3">ST-87</strain>
    </source>
</reference>
<dbReference type="Proteomes" id="UP001629260">
    <property type="component" value="Unassembled WGS sequence"/>
</dbReference>
<feature type="compositionally biased region" description="Basic residues" evidence="1">
    <location>
        <begin position="1"/>
        <end position="10"/>
    </location>
</feature>
<dbReference type="RefSeq" id="WP_408079109.1">
    <property type="nucleotide sequence ID" value="NZ_JBELQA010000001.1"/>
</dbReference>